<protein>
    <submittedName>
        <fullName evidence="1">Uncharacterized protein</fullName>
    </submittedName>
</protein>
<organism evidence="1">
    <name type="scientific">Anguilla anguilla</name>
    <name type="common">European freshwater eel</name>
    <name type="synonym">Muraena anguilla</name>
    <dbReference type="NCBI Taxonomy" id="7936"/>
    <lineage>
        <taxon>Eukaryota</taxon>
        <taxon>Metazoa</taxon>
        <taxon>Chordata</taxon>
        <taxon>Craniata</taxon>
        <taxon>Vertebrata</taxon>
        <taxon>Euteleostomi</taxon>
        <taxon>Actinopterygii</taxon>
        <taxon>Neopterygii</taxon>
        <taxon>Teleostei</taxon>
        <taxon>Anguilliformes</taxon>
        <taxon>Anguillidae</taxon>
        <taxon>Anguilla</taxon>
    </lineage>
</organism>
<dbReference type="EMBL" id="GBXM01009409">
    <property type="protein sequence ID" value="JAH99168.1"/>
    <property type="molecule type" value="Transcribed_RNA"/>
</dbReference>
<sequence>MIWSSSTPGQVGPIDPNRKYGLTYFDSIMTLLGHSIGCMHSRVFTCRARLMLCVLPCLQCHQHLPK</sequence>
<dbReference type="AlphaFoldDB" id="A0A0E9XBU7"/>
<reference evidence="1" key="2">
    <citation type="journal article" date="2015" name="Fish Shellfish Immunol.">
        <title>Early steps in the European eel (Anguilla anguilla)-Vibrio vulnificus interaction in the gills: Role of the RtxA13 toxin.</title>
        <authorList>
            <person name="Callol A."/>
            <person name="Pajuelo D."/>
            <person name="Ebbesson L."/>
            <person name="Teles M."/>
            <person name="MacKenzie S."/>
            <person name="Amaro C."/>
        </authorList>
    </citation>
    <scope>NUCLEOTIDE SEQUENCE</scope>
</reference>
<evidence type="ECO:0000313" key="1">
    <source>
        <dbReference type="EMBL" id="JAH99168.1"/>
    </source>
</evidence>
<reference evidence="1" key="1">
    <citation type="submission" date="2014-11" db="EMBL/GenBank/DDBJ databases">
        <authorList>
            <person name="Amaro Gonzalez C."/>
        </authorList>
    </citation>
    <scope>NUCLEOTIDE SEQUENCE</scope>
</reference>
<name>A0A0E9XBU7_ANGAN</name>
<accession>A0A0E9XBU7</accession>
<proteinExistence type="predicted"/>